<keyword evidence="4" id="KW-1185">Reference proteome</keyword>
<sequence length="206" mass="20838">MKTTLVLSAILASFGACGITQAAQYMDAQALSAAATGERFKSGPDTYRMLPGTVVPDPPPAELADGAAAPAAKTRAATAAARPTGKVAARIGPYAVVLDTPAGAARSGFPSVSSTERTIAAAVNERNGRVVLVRPQLKLTGTTPANALLLARNSGGSIVYTSTVDNSAVIAYSSVEKAQQALARLQANSGGAQLSLVVAQSIMQPM</sequence>
<evidence type="ECO:0000256" key="1">
    <source>
        <dbReference type="SAM" id="SignalP"/>
    </source>
</evidence>
<evidence type="ECO:0000313" key="5">
    <source>
        <dbReference type="Proteomes" id="UP000195953"/>
    </source>
</evidence>
<dbReference type="Proteomes" id="UP000195953">
    <property type="component" value="Chromosome 1"/>
</dbReference>
<protein>
    <submittedName>
        <fullName evidence="3">Lipoprotein</fullName>
    </submittedName>
</protein>
<dbReference type="RefSeq" id="WP_002802787.1">
    <property type="nucleotide sequence ID" value="NZ_CP016830.1"/>
</dbReference>
<dbReference type="KEGG" id="xfr:BER92_13160"/>
<dbReference type="EMBL" id="LT853882">
    <property type="protein sequence ID" value="SMQ98525.1"/>
    <property type="molecule type" value="Genomic_DNA"/>
</dbReference>
<reference evidence="3 5" key="2">
    <citation type="submission" date="2017-05" db="EMBL/GenBank/DDBJ databases">
        <authorList>
            <person name="Song R."/>
            <person name="Chenine A.L."/>
            <person name="Ruprecht R.M."/>
        </authorList>
    </citation>
    <scope>NUCLEOTIDE SEQUENCE [LARGE SCALE GENOMIC DNA]</scope>
    <source>
        <strain evidence="3">PD5205</strain>
    </source>
</reference>
<gene>
    <name evidence="3" type="ORF">PD5205_02719</name>
    <name evidence="2" type="ORF">PD885_01274</name>
</gene>
<evidence type="ECO:0000313" key="3">
    <source>
        <dbReference type="EMBL" id="SMR04009.1"/>
    </source>
</evidence>
<dbReference type="PROSITE" id="PS51257">
    <property type="entry name" value="PROKAR_LIPOPROTEIN"/>
    <property type="match status" value="1"/>
</dbReference>
<organism evidence="3 5">
    <name type="scientific">Xanthomonas fragariae</name>
    <dbReference type="NCBI Taxonomy" id="48664"/>
    <lineage>
        <taxon>Bacteria</taxon>
        <taxon>Pseudomonadati</taxon>
        <taxon>Pseudomonadota</taxon>
        <taxon>Gammaproteobacteria</taxon>
        <taxon>Lysobacterales</taxon>
        <taxon>Lysobacteraceae</taxon>
        <taxon>Xanthomonas</taxon>
    </lineage>
</organism>
<dbReference type="EMBL" id="LT853885">
    <property type="protein sequence ID" value="SMR04009.1"/>
    <property type="molecule type" value="Genomic_DNA"/>
</dbReference>
<keyword evidence="3" id="KW-0449">Lipoprotein</keyword>
<accession>A0A1Y6GXN0</accession>
<evidence type="ECO:0000313" key="2">
    <source>
        <dbReference type="EMBL" id="SMQ98525.1"/>
    </source>
</evidence>
<feature type="chain" id="PRO_5030038089" evidence="1">
    <location>
        <begin position="23"/>
        <end position="206"/>
    </location>
</feature>
<name>A0A1Y6GXN0_9XANT</name>
<dbReference type="GeneID" id="61893677"/>
<dbReference type="Proteomes" id="UP000195877">
    <property type="component" value="Chromosome 1"/>
</dbReference>
<reference evidence="2 4" key="1">
    <citation type="submission" date="2017-05" db="EMBL/GenBank/DDBJ databases">
        <authorList>
            <person name="Blom J."/>
        </authorList>
    </citation>
    <scope>NUCLEOTIDE SEQUENCE [LARGE SCALE GENOMIC DNA]</scope>
    <source>
        <strain evidence="2">PD885</strain>
    </source>
</reference>
<evidence type="ECO:0000313" key="4">
    <source>
        <dbReference type="Proteomes" id="UP000195877"/>
    </source>
</evidence>
<feature type="signal peptide" evidence="1">
    <location>
        <begin position="1"/>
        <end position="22"/>
    </location>
</feature>
<keyword evidence="1" id="KW-0732">Signal</keyword>
<dbReference type="AlphaFoldDB" id="A0A1Y6GXN0"/>
<proteinExistence type="predicted"/>
<dbReference type="OrthoDB" id="6007927at2"/>